<proteinExistence type="predicted"/>
<reference evidence="1 2" key="1">
    <citation type="submission" date="2020-04" db="EMBL/GenBank/DDBJ databases">
        <authorList>
            <person name="De Canck E."/>
        </authorList>
    </citation>
    <scope>NUCLEOTIDE SEQUENCE [LARGE SCALE GENOMIC DNA]</scope>
    <source>
        <strain evidence="1 2">LMG 27177</strain>
    </source>
</reference>
<dbReference type="EMBL" id="CADIKI010000011">
    <property type="protein sequence ID" value="CAB3795984.1"/>
    <property type="molecule type" value="Genomic_DNA"/>
</dbReference>
<gene>
    <name evidence="1" type="ORF">LMG27177_04008</name>
</gene>
<protein>
    <submittedName>
        <fullName evidence="1">Uncharacterized protein</fullName>
    </submittedName>
</protein>
<name>A0A6J5GFM5_9BURK</name>
<keyword evidence="2" id="KW-1185">Reference proteome</keyword>
<dbReference type="Proteomes" id="UP000494252">
    <property type="component" value="Unassembled WGS sequence"/>
</dbReference>
<accession>A0A6J5GFM5</accession>
<sequence length="210" mass="22753">MPAFPKGGQCPIHLGQFRPLACAVRADVQASSCTGQRTSAQRRADRVIVTSQTGSFYRAGLGTEPVLLSPISLLPARVNDFFRCRRWLCSRSRRSMAIAMPARGLLRGRAAVRDRLRGQSCSDRAVHFAGVNGHEDNPNCCRLRACRPRPGAVVGAGQDGNVAGRTGCPGRRRRCRYAERGGGALHGFYAAICRGVRPLAASRRPKPCVQ</sequence>
<evidence type="ECO:0000313" key="2">
    <source>
        <dbReference type="Proteomes" id="UP000494252"/>
    </source>
</evidence>
<dbReference type="AlphaFoldDB" id="A0A6J5GFM5"/>
<evidence type="ECO:0000313" key="1">
    <source>
        <dbReference type="EMBL" id="CAB3795984.1"/>
    </source>
</evidence>
<organism evidence="1 2">
    <name type="scientific">Paraburkholderia fynbosensis</name>
    <dbReference type="NCBI Taxonomy" id="1200993"/>
    <lineage>
        <taxon>Bacteria</taxon>
        <taxon>Pseudomonadati</taxon>
        <taxon>Pseudomonadota</taxon>
        <taxon>Betaproteobacteria</taxon>
        <taxon>Burkholderiales</taxon>
        <taxon>Burkholderiaceae</taxon>
        <taxon>Paraburkholderia</taxon>
    </lineage>
</organism>